<dbReference type="SUPFAM" id="SSF50370">
    <property type="entry name" value="Ricin B-like lectins"/>
    <property type="match status" value="1"/>
</dbReference>
<dbReference type="EnsemblFungi" id="PTTG_09694-t43_1">
    <property type="protein sequence ID" value="PTTG_09694-t43_1-p1"/>
    <property type="gene ID" value="PTTG_09694"/>
</dbReference>
<dbReference type="Gene3D" id="2.80.10.50">
    <property type="match status" value="1"/>
</dbReference>
<accession>A0A180G477</accession>
<dbReference type="STRING" id="630390.A0A180G477"/>
<feature type="domain" description="Ricin B lectin" evidence="1">
    <location>
        <begin position="32"/>
        <end position="154"/>
    </location>
</feature>
<evidence type="ECO:0000313" key="4">
    <source>
        <dbReference type="Proteomes" id="UP000005240"/>
    </source>
</evidence>
<sequence>MADFPTGGRHVLPPESSPAPADCPGPLSCPGWFFIKSVHSNKVLQPLAASFEPTRLVVVDQKLGPEAAAQLWKHENGYLLNKLTALCLDYEHGNFKRFGDIHVCQWHQKVGKDAHNQKWLYRTSNLIASNDDINRVLDIKGASSHPGAEVLLKKLETVKGAHPAHQRWLLEVIDQDGLPDSLSTYQGDQIPGGYAAPVEHVNPWATLEPSTDDEPGEAQTSYY</sequence>
<protein>
    <submittedName>
        <fullName evidence="3">Ricin B-type lectin domain-containing protein</fullName>
    </submittedName>
</protein>
<dbReference type="VEuPathDB" id="FungiDB:PTTG_09694"/>
<keyword evidence="4" id="KW-1185">Reference proteome</keyword>
<dbReference type="OrthoDB" id="2499440at2759"/>
<reference evidence="3" key="4">
    <citation type="submission" date="2025-05" db="UniProtKB">
        <authorList>
            <consortium name="EnsemblFungi"/>
        </authorList>
    </citation>
    <scope>IDENTIFICATION</scope>
    <source>
        <strain evidence="3">isolate 1-1 / race 1 (BBBD)</strain>
    </source>
</reference>
<dbReference type="PROSITE" id="PS50231">
    <property type="entry name" value="RICIN_B_LECTIN"/>
    <property type="match status" value="1"/>
</dbReference>
<evidence type="ECO:0000259" key="1">
    <source>
        <dbReference type="Pfam" id="PF00652"/>
    </source>
</evidence>
<dbReference type="Proteomes" id="UP000005240">
    <property type="component" value="Unassembled WGS sequence"/>
</dbReference>
<dbReference type="AlphaFoldDB" id="A0A180G477"/>
<reference evidence="2" key="2">
    <citation type="submission" date="2016-05" db="EMBL/GenBank/DDBJ databases">
        <title>Comparative analysis highlights variable genome content of wheat rusts and divergence of the mating loci.</title>
        <authorList>
            <person name="Cuomo C.A."/>
            <person name="Bakkeren G."/>
            <person name="Szabo L."/>
            <person name="Khalil H."/>
            <person name="Joly D."/>
            <person name="Goldberg J."/>
            <person name="Young S."/>
            <person name="Zeng Q."/>
            <person name="Fellers J."/>
        </authorList>
    </citation>
    <scope>NUCLEOTIDE SEQUENCE [LARGE SCALE GENOMIC DNA]</scope>
    <source>
        <strain evidence="2">1-1 BBBD Race 1</strain>
    </source>
</reference>
<proteinExistence type="predicted"/>
<evidence type="ECO:0000313" key="3">
    <source>
        <dbReference type="EnsemblFungi" id="PTTG_09694-t43_1-p1"/>
    </source>
</evidence>
<organism evidence="2">
    <name type="scientific">Puccinia triticina (isolate 1-1 / race 1 (BBBD))</name>
    <name type="common">Brown leaf rust fungus</name>
    <dbReference type="NCBI Taxonomy" id="630390"/>
    <lineage>
        <taxon>Eukaryota</taxon>
        <taxon>Fungi</taxon>
        <taxon>Dikarya</taxon>
        <taxon>Basidiomycota</taxon>
        <taxon>Pucciniomycotina</taxon>
        <taxon>Pucciniomycetes</taxon>
        <taxon>Pucciniales</taxon>
        <taxon>Pucciniaceae</taxon>
        <taxon>Puccinia</taxon>
    </lineage>
</organism>
<evidence type="ECO:0000313" key="2">
    <source>
        <dbReference type="EMBL" id="OAV87259.1"/>
    </source>
</evidence>
<name>A0A180G477_PUCT1</name>
<gene>
    <name evidence="2" type="ORF">PTTG_09694</name>
</gene>
<dbReference type="InterPro" id="IPR035992">
    <property type="entry name" value="Ricin_B-like_lectins"/>
</dbReference>
<reference evidence="2" key="1">
    <citation type="submission" date="2009-11" db="EMBL/GenBank/DDBJ databases">
        <authorList>
            <consortium name="The Broad Institute Genome Sequencing Platform"/>
            <person name="Ward D."/>
            <person name="Feldgarden M."/>
            <person name="Earl A."/>
            <person name="Young S.K."/>
            <person name="Zeng Q."/>
            <person name="Koehrsen M."/>
            <person name="Alvarado L."/>
            <person name="Berlin A."/>
            <person name="Bochicchio J."/>
            <person name="Borenstein D."/>
            <person name="Chapman S.B."/>
            <person name="Chen Z."/>
            <person name="Engels R."/>
            <person name="Freedman E."/>
            <person name="Gellesch M."/>
            <person name="Goldberg J."/>
            <person name="Griggs A."/>
            <person name="Gujja S."/>
            <person name="Heilman E."/>
            <person name="Heiman D."/>
            <person name="Hepburn T."/>
            <person name="Howarth C."/>
            <person name="Jen D."/>
            <person name="Larson L."/>
            <person name="Lewis B."/>
            <person name="Mehta T."/>
            <person name="Park D."/>
            <person name="Pearson M."/>
            <person name="Roberts A."/>
            <person name="Saif S."/>
            <person name="Shea T."/>
            <person name="Shenoy N."/>
            <person name="Sisk P."/>
            <person name="Stolte C."/>
            <person name="Sykes S."/>
            <person name="Thomson T."/>
            <person name="Walk T."/>
            <person name="White J."/>
            <person name="Yandava C."/>
            <person name="Izard J."/>
            <person name="Baranova O.V."/>
            <person name="Blanton J.M."/>
            <person name="Tanner A.C."/>
            <person name="Dewhirst F.E."/>
            <person name="Haas B."/>
            <person name="Nusbaum C."/>
            <person name="Birren B."/>
        </authorList>
    </citation>
    <scope>NUCLEOTIDE SEQUENCE [LARGE SCALE GENOMIC DNA]</scope>
    <source>
        <strain evidence="2">1-1 BBBD Race 1</strain>
    </source>
</reference>
<dbReference type="Pfam" id="PF00652">
    <property type="entry name" value="Ricin_B_lectin"/>
    <property type="match status" value="1"/>
</dbReference>
<reference evidence="3 4" key="3">
    <citation type="journal article" date="2017" name="G3 (Bethesda)">
        <title>Comparative analysis highlights variable genome content of wheat rusts and divergence of the mating loci.</title>
        <authorList>
            <person name="Cuomo C.A."/>
            <person name="Bakkeren G."/>
            <person name="Khalil H.B."/>
            <person name="Panwar V."/>
            <person name="Joly D."/>
            <person name="Linning R."/>
            <person name="Sakthikumar S."/>
            <person name="Song X."/>
            <person name="Adiconis X."/>
            <person name="Fan L."/>
            <person name="Goldberg J.M."/>
            <person name="Levin J.Z."/>
            <person name="Young S."/>
            <person name="Zeng Q."/>
            <person name="Anikster Y."/>
            <person name="Bruce M."/>
            <person name="Wang M."/>
            <person name="Yin C."/>
            <person name="McCallum B."/>
            <person name="Szabo L.J."/>
            <person name="Hulbert S."/>
            <person name="Chen X."/>
            <person name="Fellers J.P."/>
        </authorList>
    </citation>
    <scope>NUCLEOTIDE SEQUENCE</scope>
    <source>
        <strain evidence="3">isolate 1-1 / race 1 (BBBD)</strain>
        <strain evidence="4">Isolate 1-1 / race 1 (BBBD)</strain>
    </source>
</reference>
<dbReference type="InterPro" id="IPR000772">
    <property type="entry name" value="Ricin_B_lectin"/>
</dbReference>
<dbReference type="EMBL" id="ADAS02000503">
    <property type="protein sequence ID" value="OAV87259.1"/>
    <property type="molecule type" value="Genomic_DNA"/>
</dbReference>